<evidence type="ECO:0000313" key="5">
    <source>
        <dbReference type="Proteomes" id="UP001055219"/>
    </source>
</evidence>
<organism evidence="4 5">
    <name type="scientific">Emericellopsis cladophorae</name>
    <dbReference type="NCBI Taxonomy" id="2686198"/>
    <lineage>
        <taxon>Eukaryota</taxon>
        <taxon>Fungi</taxon>
        <taxon>Dikarya</taxon>
        <taxon>Ascomycota</taxon>
        <taxon>Pezizomycotina</taxon>
        <taxon>Sordariomycetes</taxon>
        <taxon>Hypocreomycetidae</taxon>
        <taxon>Hypocreales</taxon>
        <taxon>Bionectriaceae</taxon>
        <taxon>Emericellopsis</taxon>
    </lineage>
</organism>
<dbReference type="PANTHER" id="PTHR37534:SF2">
    <property type="entry name" value="N-ACETYLTRANSFERASE DOMAIN-CONTAINING PROTEIN"/>
    <property type="match status" value="1"/>
</dbReference>
<dbReference type="PANTHER" id="PTHR37534">
    <property type="entry name" value="TRANSCRIPTIONAL ACTIVATOR PROTEIN UGA3"/>
    <property type="match status" value="1"/>
</dbReference>
<proteinExistence type="predicted"/>
<reference evidence="4" key="2">
    <citation type="submission" date="2022-07" db="EMBL/GenBank/DDBJ databases">
        <authorList>
            <person name="Goncalves M.F.M."/>
            <person name="Hilario S."/>
            <person name="Van De Peer Y."/>
            <person name="Esteves A.C."/>
            <person name="Alves A."/>
        </authorList>
    </citation>
    <scope>NUCLEOTIDE SEQUENCE</scope>
    <source>
        <strain evidence="4">MUM 19.33</strain>
    </source>
</reference>
<dbReference type="Proteomes" id="UP001055219">
    <property type="component" value="Unassembled WGS sequence"/>
</dbReference>
<feature type="compositionally biased region" description="Low complexity" evidence="3">
    <location>
        <begin position="160"/>
        <end position="173"/>
    </location>
</feature>
<feature type="compositionally biased region" description="Polar residues" evidence="3">
    <location>
        <begin position="50"/>
        <end position="60"/>
    </location>
</feature>
<dbReference type="EMBL" id="JAGIXG020000064">
    <property type="protein sequence ID" value="KAI6778608.1"/>
    <property type="molecule type" value="Genomic_DNA"/>
</dbReference>
<gene>
    <name evidence="4" type="ORF">J7T54_003387</name>
</gene>
<dbReference type="GO" id="GO:0045944">
    <property type="term" value="P:positive regulation of transcription by RNA polymerase II"/>
    <property type="evidence" value="ECO:0007669"/>
    <property type="project" value="TreeGrafter"/>
</dbReference>
<feature type="compositionally biased region" description="Basic and acidic residues" evidence="3">
    <location>
        <begin position="66"/>
        <end position="80"/>
    </location>
</feature>
<evidence type="ECO:0000256" key="2">
    <source>
        <dbReference type="ARBA" id="ARBA00023242"/>
    </source>
</evidence>
<dbReference type="Pfam" id="PF11951">
    <property type="entry name" value="Fungal_trans_2"/>
    <property type="match status" value="1"/>
</dbReference>
<accession>A0A9P9XW21</accession>
<keyword evidence="5" id="KW-1185">Reference proteome</keyword>
<keyword evidence="2" id="KW-0539">Nucleus</keyword>
<feature type="region of interest" description="Disordered" evidence="3">
    <location>
        <begin position="1"/>
        <end position="22"/>
    </location>
</feature>
<evidence type="ECO:0000256" key="3">
    <source>
        <dbReference type="SAM" id="MobiDB-lite"/>
    </source>
</evidence>
<dbReference type="RefSeq" id="XP_051359464.1">
    <property type="nucleotide sequence ID" value="XM_051509565.1"/>
</dbReference>
<dbReference type="GeneID" id="75829888"/>
<dbReference type="InterPro" id="IPR021858">
    <property type="entry name" value="Fun_TF"/>
</dbReference>
<name>A0A9P9XW21_9HYPO</name>
<feature type="compositionally biased region" description="Acidic residues" evidence="3">
    <location>
        <begin position="144"/>
        <end position="153"/>
    </location>
</feature>
<dbReference type="AlphaFoldDB" id="A0A9P9XW21"/>
<evidence type="ECO:0000256" key="1">
    <source>
        <dbReference type="ARBA" id="ARBA00004123"/>
    </source>
</evidence>
<evidence type="ECO:0008006" key="6">
    <source>
        <dbReference type="Google" id="ProtNLM"/>
    </source>
</evidence>
<reference evidence="4" key="1">
    <citation type="journal article" date="2021" name="J Fungi (Basel)">
        <title>Genomic and Metabolomic Analyses of the Marine Fungus Emericellopsis cladophorae: Insights into Saltwater Adaptability Mechanisms and Its Biosynthetic Potential.</title>
        <authorList>
            <person name="Goncalves M.F.M."/>
            <person name="Hilario S."/>
            <person name="Van de Peer Y."/>
            <person name="Esteves A.C."/>
            <person name="Alves A."/>
        </authorList>
    </citation>
    <scope>NUCLEOTIDE SEQUENCE</scope>
    <source>
        <strain evidence="4">MUM 19.33</strain>
    </source>
</reference>
<comment type="subcellular location">
    <subcellularLocation>
        <location evidence="1">Nucleus</location>
    </subcellularLocation>
</comment>
<protein>
    <recommendedName>
        <fullName evidence="6">ARCA protein</fullName>
    </recommendedName>
</protein>
<dbReference type="GO" id="GO:0005634">
    <property type="term" value="C:nucleus"/>
    <property type="evidence" value="ECO:0007669"/>
    <property type="project" value="UniProtKB-SubCell"/>
</dbReference>
<sequence>MGPHRYDAGSAHRESCPPVRDQPQSLGLALLRLAQPVSLSGEQEWNISKGQCSPRVSSPAAQLPARHPDVAHGGRTERVPGRHVAPRKFRNAIYAIPTATGAVQCLQTETLEVQPWVRTSRTLSFVDETKDIANLDEYRADYLDGQDDDDDHEEAVSAGSPASVQASPQLSSPSSPPPGPPEQNRGLQGNGASTVAARDPLQAHVVPGDLVMADAAAPSKSIGSILSDLFSLGVSNEHQPDIDMPASLWSPQDLALVDGEAGAIYLESSRWPLRDPEEAMLFRYYIDSLSPLLDMCDEENHFARIVPLRAATCCPLYHAILAYAAKRLSRLGGYDSVVADRYHQKCLNALIPALSDAAAVADENLLTSLILLRSMEELDVPISTPSPEFHLMGTRVFLEAQRTSCDFTGLRLASFWIALRQEIYIAFINSRPVRSDFALNNFDWLSKPDMTGCNTANCVIIYCAACLRYCYGAEELTVEGWDELRRYLEAWWDARPWHFTPLYTDRAEDGTLPGFLPDERYANSAVVTGLQHYHLAKMLLAAHSPTIPKLGFGRRRALDAINDEIKDAVRAIVGIAESNQHTPPAYVTASMAITMAGDCFTERSEQQVLHDVMLKTDRELAWPTHSARQALVKSWGWDQSPDDPTPHASSAAC</sequence>
<dbReference type="GO" id="GO:0003700">
    <property type="term" value="F:DNA-binding transcription factor activity"/>
    <property type="evidence" value="ECO:0007669"/>
    <property type="project" value="TreeGrafter"/>
</dbReference>
<feature type="region of interest" description="Disordered" evidence="3">
    <location>
        <begin position="50"/>
        <end position="80"/>
    </location>
</feature>
<comment type="caution">
    <text evidence="4">The sequence shown here is derived from an EMBL/GenBank/DDBJ whole genome shotgun (WGS) entry which is preliminary data.</text>
</comment>
<dbReference type="GO" id="GO:0000976">
    <property type="term" value="F:transcription cis-regulatory region binding"/>
    <property type="evidence" value="ECO:0007669"/>
    <property type="project" value="TreeGrafter"/>
</dbReference>
<feature type="region of interest" description="Disordered" evidence="3">
    <location>
        <begin position="142"/>
        <end position="192"/>
    </location>
</feature>
<evidence type="ECO:0000313" key="4">
    <source>
        <dbReference type="EMBL" id="KAI6778608.1"/>
    </source>
</evidence>
<feature type="compositionally biased region" description="Basic and acidic residues" evidence="3">
    <location>
        <begin position="1"/>
        <end position="15"/>
    </location>
</feature>
<dbReference type="OrthoDB" id="4525710at2759"/>